<gene>
    <name evidence="3" type="ORF">ABT317_10035</name>
</gene>
<sequence>MSPDPAPAQETARAQEASHALESARPHDGARHLAPARVLDVDPLLDDPKTRIVVCCGSGGVGKTTTAAALGLRAAERGRKVVVLTIDPARRLAQSMGIDSLDNVPRRVKGTEGDGELHAMMLDMKRTFDEVVEAHADPERAAAILANPFYQSLSAGFAGTQEYMAMEKLGQLRARDEWDLIVVDTPPSRSALDFLDAPKRLGSFLDGRLIRLLTAPAKLGGRAGMKFLNVGMSMMTGTLGKLLGGQLLKDVQTFVAAMDTTFGGFRTRADATYKLLQAPGTAFLVVAAPERDALREAAYFVERLAAEKMPLAGLVLNRVHGSGADHLSAERALAAAENLEEPRIVDQADGKAGLRNSPETDGGSDSPEPSSPDPAPAPSVAELPDEQTSVDLVDQVTAGLLRLHAERMQLLSREQRTRDRFTARHPEVAVAEVAALPGDVHDLAGLRDIGNRLADNRRELPEPGE</sequence>
<name>A0ABV1W0L3_9ACTN</name>
<dbReference type="PANTHER" id="PTHR10803:SF26">
    <property type="entry name" value="ANION TRANSPORTER ATPASE-RELATED"/>
    <property type="match status" value="1"/>
</dbReference>
<evidence type="ECO:0000313" key="3">
    <source>
        <dbReference type="EMBL" id="MER6977341.1"/>
    </source>
</evidence>
<feature type="region of interest" description="Disordered" evidence="1">
    <location>
        <begin position="1"/>
        <end position="32"/>
    </location>
</feature>
<dbReference type="RefSeq" id="WP_086727556.1">
    <property type="nucleotide sequence ID" value="NZ_MUBM01000190.1"/>
</dbReference>
<accession>A0ABV1W0L3</accession>
<dbReference type="Pfam" id="PF02374">
    <property type="entry name" value="ArsA_ATPase"/>
    <property type="match status" value="1"/>
</dbReference>
<dbReference type="PANTHER" id="PTHR10803">
    <property type="entry name" value="ARSENICAL PUMP-DRIVING ATPASE ARSENITE-TRANSLOCATING ATPASE"/>
    <property type="match status" value="1"/>
</dbReference>
<dbReference type="CDD" id="cd02035">
    <property type="entry name" value="ArsA"/>
    <property type="match status" value="1"/>
</dbReference>
<feature type="compositionally biased region" description="Basic and acidic residues" evidence="1">
    <location>
        <begin position="22"/>
        <end position="31"/>
    </location>
</feature>
<proteinExistence type="predicted"/>
<feature type="domain" description="ArsA/GET3 Anion-transporting ATPase-like" evidence="2">
    <location>
        <begin position="50"/>
        <end position="319"/>
    </location>
</feature>
<dbReference type="SUPFAM" id="SSF52540">
    <property type="entry name" value="P-loop containing nucleoside triphosphate hydrolases"/>
    <property type="match status" value="1"/>
</dbReference>
<reference evidence="3 4" key="1">
    <citation type="submission" date="2024-06" db="EMBL/GenBank/DDBJ databases">
        <title>The Natural Products Discovery Center: Release of the First 8490 Sequenced Strains for Exploring Actinobacteria Biosynthetic Diversity.</title>
        <authorList>
            <person name="Kalkreuter E."/>
            <person name="Kautsar S.A."/>
            <person name="Yang D."/>
            <person name="Bader C.D."/>
            <person name="Teijaro C.N."/>
            <person name="Fluegel L."/>
            <person name="Davis C.M."/>
            <person name="Simpson J.R."/>
            <person name="Lauterbach L."/>
            <person name="Steele A.D."/>
            <person name="Gui C."/>
            <person name="Meng S."/>
            <person name="Li G."/>
            <person name="Viehrig K."/>
            <person name="Ye F."/>
            <person name="Su P."/>
            <person name="Kiefer A.F."/>
            <person name="Nichols A."/>
            <person name="Cepeda A.J."/>
            <person name="Yan W."/>
            <person name="Fan B."/>
            <person name="Jiang Y."/>
            <person name="Adhikari A."/>
            <person name="Zheng C.-J."/>
            <person name="Schuster L."/>
            <person name="Cowan T.M."/>
            <person name="Smanski M.J."/>
            <person name="Chevrette M.G."/>
            <person name="De Carvalho L.P.S."/>
            <person name="Shen B."/>
        </authorList>
    </citation>
    <scope>NUCLEOTIDE SEQUENCE [LARGE SCALE GENOMIC DNA]</scope>
    <source>
        <strain evidence="3 4">NPDC000634</strain>
    </source>
</reference>
<evidence type="ECO:0000259" key="2">
    <source>
        <dbReference type="Pfam" id="PF02374"/>
    </source>
</evidence>
<evidence type="ECO:0000313" key="4">
    <source>
        <dbReference type="Proteomes" id="UP001458415"/>
    </source>
</evidence>
<evidence type="ECO:0000256" key="1">
    <source>
        <dbReference type="SAM" id="MobiDB-lite"/>
    </source>
</evidence>
<feature type="region of interest" description="Disordered" evidence="1">
    <location>
        <begin position="338"/>
        <end position="387"/>
    </location>
</feature>
<dbReference type="InterPro" id="IPR016300">
    <property type="entry name" value="ATPase_ArsA/GET3"/>
</dbReference>
<keyword evidence="4" id="KW-1185">Reference proteome</keyword>
<protein>
    <submittedName>
        <fullName evidence="3">ArsA family ATPase</fullName>
    </submittedName>
</protein>
<dbReference type="Proteomes" id="UP001458415">
    <property type="component" value="Unassembled WGS sequence"/>
</dbReference>
<feature type="compositionally biased region" description="Basic and acidic residues" evidence="1">
    <location>
        <begin position="340"/>
        <end position="349"/>
    </location>
</feature>
<organism evidence="3 4">
    <name type="scientific">Streptomyces carpinensis</name>
    <dbReference type="NCBI Taxonomy" id="66369"/>
    <lineage>
        <taxon>Bacteria</taxon>
        <taxon>Bacillati</taxon>
        <taxon>Actinomycetota</taxon>
        <taxon>Actinomycetes</taxon>
        <taxon>Kitasatosporales</taxon>
        <taxon>Streptomycetaceae</taxon>
        <taxon>Streptomyces</taxon>
    </lineage>
</organism>
<comment type="caution">
    <text evidence="3">The sequence shown here is derived from an EMBL/GenBank/DDBJ whole genome shotgun (WGS) entry which is preliminary data.</text>
</comment>
<dbReference type="EMBL" id="JBEPCU010000115">
    <property type="protein sequence ID" value="MER6977341.1"/>
    <property type="molecule type" value="Genomic_DNA"/>
</dbReference>
<dbReference type="Gene3D" id="3.40.50.300">
    <property type="entry name" value="P-loop containing nucleotide triphosphate hydrolases"/>
    <property type="match status" value="1"/>
</dbReference>
<dbReference type="InterPro" id="IPR025723">
    <property type="entry name" value="ArsA/GET3_ATPase-like"/>
</dbReference>
<dbReference type="InterPro" id="IPR027417">
    <property type="entry name" value="P-loop_NTPase"/>
</dbReference>